<feature type="binding site" evidence="13">
    <location>
        <position position="86"/>
    </location>
    <ligand>
        <name>Mg(2+)</name>
        <dbReference type="ChEBI" id="CHEBI:18420"/>
        <label>1</label>
    </ligand>
</feature>
<dbReference type="Gene3D" id="3.90.79.10">
    <property type="entry name" value="Nucleoside Triphosphate Pyrophosphohydrolase"/>
    <property type="match status" value="1"/>
</dbReference>
<dbReference type="InterPro" id="IPR004385">
    <property type="entry name" value="NDP_pyrophosphatase"/>
</dbReference>
<dbReference type="PROSITE" id="PS51462">
    <property type="entry name" value="NUDIX"/>
    <property type="match status" value="1"/>
</dbReference>
<comment type="caution">
    <text evidence="15">The sequence shown here is derived from an EMBL/GenBank/DDBJ whole genome shotgun (WGS) entry which is preliminary data.</text>
</comment>
<dbReference type="GO" id="GO:0019693">
    <property type="term" value="P:ribose phosphate metabolic process"/>
    <property type="evidence" value="ECO:0007669"/>
    <property type="project" value="TreeGrafter"/>
</dbReference>
<evidence type="ECO:0000256" key="4">
    <source>
        <dbReference type="ARBA" id="ARBA00013297"/>
    </source>
</evidence>
<evidence type="ECO:0000256" key="11">
    <source>
        <dbReference type="ARBA" id="ARBA00033056"/>
    </source>
</evidence>
<evidence type="ECO:0000256" key="8">
    <source>
        <dbReference type="ARBA" id="ARBA00025164"/>
    </source>
</evidence>
<dbReference type="InterPro" id="IPR015797">
    <property type="entry name" value="NUDIX_hydrolase-like_dom_sf"/>
</dbReference>
<dbReference type="AlphaFoldDB" id="A0A2P7NZL3"/>
<reference evidence="15 16" key="1">
    <citation type="submission" date="2018-03" db="EMBL/GenBank/DDBJ databases">
        <title>Draft genome of Nitrosomonas supralitoralis APG5.</title>
        <authorList>
            <person name="Urakawa H."/>
            <person name="Lopez J.V."/>
        </authorList>
    </citation>
    <scope>NUCLEOTIDE SEQUENCE [LARGE SCALE GENOMIC DNA]</scope>
    <source>
        <strain evidence="15 16">APG5</strain>
    </source>
</reference>
<keyword evidence="5 13" id="KW-0479">Metal-binding</keyword>
<dbReference type="PANTHER" id="PTHR11839">
    <property type="entry name" value="UDP/ADP-SUGAR PYROPHOSPHATASE"/>
    <property type="match status" value="1"/>
</dbReference>
<dbReference type="GO" id="GO:0046872">
    <property type="term" value="F:metal ion binding"/>
    <property type="evidence" value="ECO:0007669"/>
    <property type="project" value="UniProtKB-KW"/>
</dbReference>
<dbReference type="NCBIfam" id="NF008003">
    <property type="entry name" value="PRK10729.1"/>
    <property type="match status" value="1"/>
</dbReference>
<feature type="binding site" evidence="13">
    <location>
        <position position="154"/>
    </location>
    <ligand>
        <name>Mg(2+)</name>
        <dbReference type="ChEBI" id="CHEBI:18420"/>
        <label>1</label>
    </ligand>
</feature>
<evidence type="ECO:0000256" key="7">
    <source>
        <dbReference type="ARBA" id="ARBA00022842"/>
    </source>
</evidence>
<dbReference type="OrthoDB" id="5292471at2"/>
<sequence>MMHKDVEILDKTVCYKGFFRIDRYHLRYRLFNGDWSQPITRELFERGHAAAVLPYDPVRDEVILIEQFRVGAMNAPYDPWLLEIVAGIIEPEEIAEDVIKRESIEEANCNITDLIPLYDYLASPGGMTERIALFCGRTDTTLAGGVYGVTEEGEDIKVHVVSLETALQLLKSGKINSASAIIALQWLAFNRDLVRAQWCLGDTEHK</sequence>
<dbReference type="GO" id="GO:0005829">
    <property type="term" value="C:cytosol"/>
    <property type="evidence" value="ECO:0007669"/>
    <property type="project" value="TreeGrafter"/>
</dbReference>
<dbReference type="InterPro" id="IPR000086">
    <property type="entry name" value="NUDIX_hydrolase_dom"/>
</dbReference>
<comment type="catalytic activity">
    <reaction evidence="12">
        <text>ADP-D-ribose + H2O = D-ribose 5-phosphate + AMP + 2 H(+)</text>
        <dbReference type="Rhea" id="RHEA:10412"/>
        <dbReference type="ChEBI" id="CHEBI:15377"/>
        <dbReference type="ChEBI" id="CHEBI:15378"/>
        <dbReference type="ChEBI" id="CHEBI:57967"/>
        <dbReference type="ChEBI" id="CHEBI:78346"/>
        <dbReference type="ChEBI" id="CHEBI:456215"/>
        <dbReference type="EC" id="3.6.1.13"/>
    </reaction>
</comment>
<keyword evidence="7 13" id="KW-0460">Magnesium</keyword>
<name>A0A2P7NZL3_9PROT</name>
<feature type="domain" description="Nudix hydrolase" evidence="14">
    <location>
        <begin position="45"/>
        <end position="183"/>
    </location>
</feature>
<proteinExistence type="inferred from homology"/>
<evidence type="ECO:0000256" key="2">
    <source>
        <dbReference type="ARBA" id="ARBA00007482"/>
    </source>
</evidence>
<evidence type="ECO:0000256" key="13">
    <source>
        <dbReference type="PIRSR" id="PIRSR604385-2"/>
    </source>
</evidence>
<dbReference type="NCBIfam" id="TIGR00052">
    <property type="entry name" value="nudix-type nucleoside diphosphatase, YffH/AdpP family"/>
    <property type="match status" value="1"/>
</dbReference>
<evidence type="ECO:0000256" key="10">
    <source>
        <dbReference type="ARBA" id="ARBA00030308"/>
    </source>
</evidence>
<evidence type="ECO:0000256" key="9">
    <source>
        <dbReference type="ARBA" id="ARBA00030162"/>
    </source>
</evidence>
<dbReference type="EMBL" id="PXXU01000001">
    <property type="protein sequence ID" value="PSJ18874.1"/>
    <property type="molecule type" value="Genomic_DNA"/>
</dbReference>
<gene>
    <name evidence="15" type="ORF">C7H79_00045</name>
</gene>
<feature type="binding site" evidence="13">
    <location>
        <position position="102"/>
    </location>
    <ligand>
        <name>Mg(2+)</name>
        <dbReference type="ChEBI" id="CHEBI:18420"/>
        <label>1</label>
    </ligand>
</feature>
<evidence type="ECO:0000259" key="14">
    <source>
        <dbReference type="PROSITE" id="PS51462"/>
    </source>
</evidence>
<evidence type="ECO:0000256" key="12">
    <source>
        <dbReference type="ARBA" id="ARBA00049546"/>
    </source>
</evidence>
<dbReference type="GO" id="GO:0047631">
    <property type="term" value="F:ADP-ribose diphosphatase activity"/>
    <property type="evidence" value="ECO:0007669"/>
    <property type="project" value="UniProtKB-EC"/>
</dbReference>
<comment type="similarity">
    <text evidence="2">Belongs to the Nudix hydrolase family. NudF subfamily.</text>
</comment>
<dbReference type="PROSITE" id="PS00893">
    <property type="entry name" value="NUDIX_BOX"/>
    <property type="match status" value="1"/>
</dbReference>
<evidence type="ECO:0000256" key="6">
    <source>
        <dbReference type="ARBA" id="ARBA00022801"/>
    </source>
</evidence>
<comment type="cofactor">
    <cofactor evidence="1 13">
        <name>Mg(2+)</name>
        <dbReference type="ChEBI" id="CHEBI:18420"/>
    </cofactor>
</comment>
<dbReference type="PANTHER" id="PTHR11839:SF5">
    <property type="entry name" value="ADP-RIBOSE PYROPHOSPHATASE"/>
    <property type="match status" value="1"/>
</dbReference>
<dbReference type="Proteomes" id="UP000241912">
    <property type="component" value="Unassembled WGS sequence"/>
</dbReference>
<organism evidence="15 16">
    <name type="scientific">Nitrosomonas supralitoralis</name>
    <dbReference type="NCBI Taxonomy" id="2116706"/>
    <lineage>
        <taxon>Bacteria</taxon>
        <taxon>Pseudomonadati</taxon>
        <taxon>Pseudomonadota</taxon>
        <taxon>Betaproteobacteria</taxon>
        <taxon>Nitrosomonadales</taxon>
        <taxon>Nitrosomonadaceae</taxon>
        <taxon>Nitrosomonas</taxon>
    </lineage>
</organism>
<dbReference type="EC" id="3.6.1.13" evidence="3"/>
<dbReference type="GO" id="GO:0019144">
    <property type="term" value="F:ADP-sugar diphosphatase activity"/>
    <property type="evidence" value="ECO:0007669"/>
    <property type="project" value="TreeGrafter"/>
</dbReference>
<dbReference type="RefSeq" id="WP_106705258.1">
    <property type="nucleotide sequence ID" value="NZ_PXXU01000001.1"/>
</dbReference>
<evidence type="ECO:0000313" key="16">
    <source>
        <dbReference type="Proteomes" id="UP000241912"/>
    </source>
</evidence>
<dbReference type="GO" id="GO:0006753">
    <property type="term" value="P:nucleoside phosphate metabolic process"/>
    <property type="evidence" value="ECO:0007669"/>
    <property type="project" value="TreeGrafter"/>
</dbReference>
<accession>A0A2P7NZL3</accession>
<feature type="binding site" evidence="13">
    <location>
        <position position="106"/>
    </location>
    <ligand>
        <name>Mg(2+)</name>
        <dbReference type="ChEBI" id="CHEBI:18420"/>
        <label>1</label>
    </ligand>
</feature>
<evidence type="ECO:0000256" key="5">
    <source>
        <dbReference type="ARBA" id="ARBA00022723"/>
    </source>
</evidence>
<evidence type="ECO:0000256" key="1">
    <source>
        <dbReference type="ARBA" id="ARBA00001946"/>
    </source>
</evidence>
<keyword evidence="16" id="KW-1185">Reference proteome</keyword>
<dbReference type="CDD" id="cd24155">
    <property type="entry name" value="NUDIX_ADPRase"/>
    <property type="match status" value="1"/>
</dbReference>
<keyword evidence="6" id="KW-0378">Hydrolase</keyword>
<dbReference type="InterPro" id="IPR020084">
    <property type="entry name" value="NUDIX_hydrolase_CS"/>
</dbReference>
<comment type="function">
    <text evidence="8">Acts on ADP-mannose and ADP-glucose as well as ADP-ribose. Prevents glycogen biosynthesis. The reaction catalyzed by this enzyme is a limiting step of the gluconeogenic process.</text>
</comment>
<dbReference type="SUPFAM" id="SSF55811">
    <property type="entry name" value="Nudix"/>
    <property type="match status" value="1"/>
</dbReference>
<evidence type="ECO:0000313" key="15">
    <source>
        <dbReference type="EMBL" id="PSJ18874.1"/>
    </source>
</evidence>
<protein>
    <recommendedName>
        <fullName evidence="4">ADP-ribose pyrophosphatase</fullName>
        <ecNumber evidence="3">3.6.1.13</ecNumber>
    </recommendedName>
    <alternativeName>
        <fullName evidence="9">ADP-ribose diphosphatase</fullName>
    </alternativeName>
    <alternativeName>
        <fullName evidence="11">ADP-ribose phosphohydrolase</fullName>
    </alternativeName>
    <alternativeName>
        <fullName evidence="10">Adenosine diphosphoribose pyrophosphatase</fullName>
    </alternativeName>
</protein>
<dbReference type="Pfam" id="PF00293">
    <property type="entry name" value="NUDIX"/>
    <property type="match status" value="1"/>
</dbReference>
<evidence type="ECO:0000256" key="3">
    <source>
        <dbReference type="ARBA" id="ARBA00012453"/>
    </source>
</evidence>